<protein>
    <recommendedName>
        <fullName evidence="2">GPI inositol-deacylase PGAP1-like alpha/beta domain-containing protein</fullName>
    </recommendedName>
</protein>
<dbReference type="EMBL" id="JADJUC010000015">
    <property type="protein sequence ID" value="MBK8524823.1"/>
    <property type="molecule type" value="Genomic_DNA"/>
</dbReference>
<evidence type="ECO:0000256" key="1">
    <source>
        <dbReference type="SAM" id="MobiDB-lite"/>
    </source>
</evidence>
<dbReference type="Gene3D" id="3.40.50.1820">
    <property type="entry name" value="alpha/beta hydrolase"/>
    <property type="match status" value="1"/>
</dbReference>
<reference evidence="3" key="1">
    <citation type="submission" date="2020-10" db="EMBL/GenBank/DDBJ databases">
        <title>Connecting structure to function with the recovery of over 1000 high-quality activated sludge metagenome-assembled genomes encoding full-length rRNA genes using long-read sequencing.</title>
        <authorList>
            <person name="Singleton C.M."/>
            <person name="Petriglieri F."/>
            <person name="Kristensen J.M."/>
            <person name="Kirkegaard R.H."/>
            <person name="Michaelsen T.Y."/>
            <person name="Andersen M.H."/>
            <person name="Karst S.M."/>
            <person name="Dueholm M.S."/>
            <person name="Nielsen P.H."/>
            <person name="Albertsen M."/>
        </authorList>
    </citation>
    <scope>NUCLEOTIDE SEQUENCE</scope>
    <source>
        <strain evidence="3">Hirt_18-Q3-R61-65_BATAC.395</strain>
    </source>
</reference>
<proteinExistence type="predicted"/>
<dbReference type="SUPFAM" id="SSF53474">
    <property type="entry name" value="alpha/beta-Hydrolases"/>
    <property type="match status" value="1"/>
</dbReference>
<gene>
    <name evidence="3" type="ORF">IPL58_12520</name>
</gene>
<dbReference type="Proteomes" id="UP000886689">
    <property type="component" value="Unassembled WGS sequence"/>
</dbReference>
<evidence type="ECO:0000313" key="4">
    <source>
        <dbReference type="Proteomes" id="UP000886689"/>
    </source>
</evidence>
<dbReference type="Pfam" id="PF07819">
    <property type="entry name" value="PGAP1"/>
    <property type="match status" value="1"/>
</dbReference>
<evidence type="ECO:0000313" key="3">
    <source>
        <dbReference type="EMBL" id="MBK8524823.1"/>
    </source>
</evidence>
<feature type="domain" description="GPI inositol-deacylase PGAP1-like alpha/beta" evidence="2">
    <location>
        <begin position="233"/>
        <end position="284"/>
    </location>
</feature>
<dbReference type="GO" id="GO:0016788">
    <property type="term" value="F:hydrolase activity, acting on ester bonds"/>
    <property type="evidence" value="ECO:0007669"/>
    <property type="project" value="InterPro"/>
</dbReference>
<feature type="region of interest" description="Disordered" evidence="1">
    <location>
        <begin position="1"/>
        <end position="22"/>
    </location>
</feature>
<dbReference type="InterPro" id="IPR029058">
    <property type="entry name" value="AB_hydrolase_fold"/>
</dbReference>
<evidence type="ECO:0000259" key="2">
    <source>
        <dbReference type="Pfam" id="PF07819"/>
    </source>
</evidence>
<sequence>MKRSKKKPPTAPVPTPPGTGYSDAARVAVQETTARVQEMHRAIAGKSFDVLTRIPVISGPAAFAQAMHDAIAGGVYAAIHHGTGGVLGAAALIERTLPEGDGPPSRAASTIRSALNAAFGDHLDGSNNVLAIAMGIYVDGREIPLDSTSLRAAFPDAGHRLCVFIHGLAFDEHCWKCLPGDNGATAIDFGTQLQAESAFGHTPLYLRYNTGLPIADNGTRLAILLEQLVATWPEPVEELLLIGHSMGGLIARNACEQAAAGGLVWPQLTRMLICLGSPHLGSPWEKLGHAAHTALQLSDITAPLGKIAATRSQGIKDLRHGPGANTDDPAAPHGIALRFLGSTLTDDIDHPLAEWFGDGLVTLGSATTHPIAGNVKSTRLGGIGHMALVTEPRVYAQIETWLKEEEHE</sequence>
<dbReference type="InterPro" id="IPR012908">
    <property type="entry name" value="PGAP1-ab_dom-like"/>
</dbReference>
<accession>A0A9D7K221</accession>
<comment type="caution">
    <text evidence="3">The sequence shown here is derived from an EMBL/GenBank/DDBJ whole genome shotgun (WGS) entry which is preliminary data.</text>
</comment>
<dbReference type="AlphaFoldDB" id="A0A9D7K221"/>
<name>A0A9D7K221_9PROT</name>
<organism evidence="3 4">
    <name type="scientific">Candidatus Proximibacter danicus</name>
    <dbReference type="NCBI Taxonomy" id="2954365"/>
    <lineage>
        <taxon>Bacteria</taxon>
        <taxon>Pseudomonadati</taxon>
        <taxon>Pseudomonadota</taxon>
        <taxon>Betaproteobacteria</taxon>
        <taxon>Candidatus Proximibacter</taxon>
    </lineage>
</organism>